<dbReference type="STRING" id="946362.F2U0W0"/>
<organism evidence="3">
    <name type="scientific">Salpingoeca rosetta (strain ATCC 50818 / BSB-021)</name>
    <dbReference type="NCBI Taxonomy" id="946362"/>
    <lineage>
        <taxon>Eukaryota</taxon>
        <taxon>Choanoflagellata</taxon>
        <taxon>Craspedida</taxon>
        <taxon>Salpingoecidae</taxon>
        <taxon>Salpingoeca</taxon>
    </lineage>
</organism>
<reference evidence="2" key="1">
    <citation type="submission" date="2009-08" db="EMBL/GenBank/DDBJ databases">
        <title>Annotation of Salpingoeca rosetta.</title>
        <authorList>
            <consortium name="The Broad Institute Genome Sequencing Platform"/>
            <person name="Russ C."/>
            <person name="Cuomo C."/>
            <person name="Burger G."/>
            <person name="Gray M.W."/>
            <person name="Holland P.W.H."/>
            <person name="King N."/>
            <person name="Lang F.B.F."/>
            <person name="Roger A.J."/>
            <person name="Ruiz-Trillo I."/>
            <person name="Young S.K."/>
            <person name="Zeng Q."/>
            <person name="Gargeya S."/>
            <person name="Alvarado L."/>
            <person name="Berlin A."/>
            <person name="Chapman S.B."/>
            <person name="Chen Z."/>
            <person name="Freedman E."/>
            <person name="Gellesch M."/>
            <person name="Goldberg J."/>
            <person name="Griggs A."/>
            <person name="Gujja S."/>
            <person name="Heilman E."/>
            <person name="Heiman D."/>
            <person name="Howarth C."/>
            <person name="Mehta T."/>
            <person name="Neiman D."/>
            <person name="Pearson M."/>
            <person name="Roberts A."/>
            <person name="Saif S."/>
            <person name="Shea T."/>
            <person name="Shenoy N."/>
            <person name="Sisk P."/>
            <person name="Stolte C."/>
            <person name="Sykes S."/>
            <person name="White J."/>
            <person name="Yandava C."/>
            <person name="Haas B."/>
            <person name="Nusbaum C."/>
            <person name="Birren B."/>
        </authorList>
    </citation>
    <scope>NUCLEOTIDE SEQUENCE [LARGE SCALE GENOMIC DNA]</scope>
    <source>
        <strain evidence="2">ATCC 50818</strain>
    </source>
</reference>
<sequence length="156" mass="17585">MAEGEEAAAAEAATAAKVAELEGFVANKLHVDRSRLLKQRDEITTEMSDYHKLKDMIQTVLQEGARKELRTKVDLGHAFFCQADIPNTERIYVHVGFGFHVEFTLPEAKAFIDKRITFLERRCADTRDKLAEVNALIKLVMEALREIQRLGSLPSA</sequence>
<dbReference type="EMBL" id="GL832958">
    <property type="protein sequence ID" value="EGD80534.1"/>
    <property type="molecule type" value="Genomic_DNA"/>
</dbReference>
<evidence type="ECO:0000256" key="1">
    <source>
        <dbReference type="ARBA" id="ARBA00007666"/>
    </source>
</evidence>
<dbReference type="InterPro" id="IPR009053">
    <property type="entry name" value="Prefoldin"/>
</dbReference>
<dbReference type="eggNOG" id="KOG3047">
    <property type="taxonomic scope" value="Eukaryota"/>
</dbReference>
<dbReference type="Proteomes" id="UP000007799">
    <property type="component" value="Unassembled WGS sequence"/>
</dbReference>
<name>F2U0W0_SALR5</name>
<dbReference type="InterPro" id="IPR003994">
    <property type="entry name" value="UXT"/>
</dbReference>
<evidence type="ECO:0008006" key="4">
    <source>
        <dbReference type="Google" id="ProtNLM"/>
    </source>
</evidence>
<dbReference type="GeneID" id="16077690"/>
<dbReference type="GO" id="GO:0045944">
    <property type="term" value="P:positive regulation of transcription by RNA polymerase II"/>
    <property type="evidence" value="ECO:0007669"/>
    <property type="project" value="TreeGrafter"/>
</dbReference>
<keyword evidence="3" id="KW-1185">Reference proteome</keyword>
<dbReference type="GO" id="GO:0016592">
    <property type="term" value="C:mediator complex"/>
    <property type="evidence" value="ECO:0007669"/>
    <property type="project" value="TreeGrafter"/>
</dbReference>
<dbReference type="PANTHER" id="PTHR13345:SF9">
    <property type="entry name" value="PROTEIN UXT"/>
    <property type="match status" value="1"/>
</dbReference>
<dbReference type="OMA" id="HMPDGYK"/>
<dbReference type="KEGG" id="sre:PTSG_01125"/>
<dbReference type="SUPFAM" id="SSF46579">
    <property type="entry name" value="Prefoldin"/>
    <property type="match status" value="1"/>
</dbReference>
<comment type="similarity">
    <text evidence="1">Belongs to the UXT family.</text>
</comment>
<dbReference type="Pfam" id="PF02996">
    <property type="entry name" value="Prefoldin"/>
    <property type="match status" value="1"/>
</dbReference>
<evidence type="ECO:0000313" key="2">
    <source>
        <dbReference type="EMBL" id="EGD80534.1"/>
    </source>
</evidence>
<dbReference type="CDD" id="cd23158">
    <property type="entry name" value="Prefoldin_UXT"/>
    <property type="match status" value="1"/>
</dbReference>
<dbReference type="InterPro" id="IPR004127">
    <property type="entry name" value="Prefoldin_subunit_alpha"/>
</dbReference>
<dbReference type="GO" id="GO:0000122">
    <property type="term" value="P:negative regulation of transcription by RNA polymerase II"/>
    <property type="evidence" value="ECO:0007669"/>
    <property type="project" value="InterPro"/>
</dbReference>
<dbReference type="RefSeq" id="XP_004997095.1">
    <property type="nucleotide sequence ID" value="XM_004997038.1"/>
</dbReference>
<dbReference type="GO" id="GO:0003714">
    <property type="term" value="F:transcription corepressor activity"/>
    <property type="evidence" value="ECO:0007669"/>
    <property type="project" value="InterPro"/>
</dbReference>
<dbReference type="PRINTS" id="PR01502">
    <property type="entry name" value="UXTPROTEIN"/>
</dbReference>
<dbReference type="AlphaFoldDB" id="F2U0W0"/>
<proteinExistence type="inferred from homology"/>
<accession>F2U0W0</accession>
<dbReference type="InParanoid" id="F2U0W0"/>
<protein>
    <recommendedName>
        <fullName evidence="4">Protein UXT</fullName>
    </recommendedName>
</protein>
<dbReference type="FunCoup" id="F2U0W0">
    <property type="interactions" value="684"/>
</dbReference>
<dbReference type="PANTHER" id="PTHR13345">
    <property type="entry name" value="MEDIATOR OF RNA POLYMERASE II TRANSCRIPTION SUBUNIT 10"/>
    <property type="match status" value="1"/>
</dbReference>
<dbReference type="Gene3D" id="1.10.287.370">
    <property type="match status" value="1"/>
</dbReference>
<evidence type="ECO:0000313" key="3">
    <source>
        <dbReference type="Proteomes" id="UP000007799"/>
    </source>
</evidence>
<gene>
    <name evidence="2" type="ORF">PTSG_01125</name>
</gene>
<dbReference type="OrthoDB" id="433124at2759"/>